<dbReference type="PATRIC" id="fig|1237149.3.peg.115"/>
<keyword evidence="3 6" id="KW-0862">Zinc</keyword>
<feature type="binding site" evidence="6">
    <location>
        <position position="87"/>
    </location>
    <ligand>
        <name>Zn(2+)</name>
        <dbReference type="ChEBI" id="CHEBI:29105"/>
    </ligand>
</feature>
<evidence type="ECO:0000256" key="2">
    <source>
        <dbReference type="ARBA" id="ARBA00022723"/>
    </source>
</evidence>
<dbReference type="GO" id="GO:0006979">
    <property type="term" value="P:response to oxidative stress"/>
    <property type="evidence" value="ECO:0007669"/>
    <property type="project" value="InterPro"/>
</dbReference>
<dbReference type="GO" id="GO:0030091">
    <property type="term" value="P:protein repair"/>
    <property type="evidence" value="ECO:0007669"/>
    <property type="project" value="InterPro"/>
</dbReference>
<dbReference type="SUPFAM" id="SSF51316">
    <property type="entry name" value="Mss4-like"/>
    <property type="match status" value="1"/>
</dbReference>
<dbReference type="FunFam" id="2.170.150.20:FF:000001">
    <property type="entry name" value="Peptide methionine sulfoxide reductase MsrB"/>
    <property type="match status" value="1"/>
</dbReference>
<evidence type="ECO:0000256" key="3">
    <source>
        <dbReference type="ARBA" id="ARBA00022833"/>
    </source>
</evidence>
<proteinExistence type="inferred from homology"/>
<name>L8K2S6_9BACT</name>
<dbReference type="AlphaFoldDB" id="L8K2S6"/>
<feature type="binding site" evidence="6">
    <location>
        <position position="90"/>
    </location>
    <ligand>
        <name>Zn(2+)</name>
        <dbReference type="ChEBI" id="CHEBI:29105"/>
    </ligand>
</feature>
<comment type="catalytic activity">
    <reaction evidence="5 6">
        <text>L-methionyl-[protein] + [thioredoxin]-disulfide + H2O = L-methionyl-(R)-S-oxide-[protein] + [thioredoxin]-dithiol</text>
        <dbReference type="Rhea" id="RHEA:24164"/>
        <dbReference type="Rhea" id="RHEA-COMP:10698"/>
        <dbReference type="Rhea" id="RHEA-COMP:10700"/>
        <dbReference type="Rhea" id="RHEA-COMP:12313"/>
        <dbReference type="Rhea" id="RHEA-COMP:12314"/>
        <dbReference type="ChEBI" id="CHEBI:15377"/>
        <dbReference type="ChEBI" id="CHEBI:16044"/>
        <dbReference type="ChEBI" id="CHEBI:29950"/>
        <dbReference type="ChEBI" id="CHEBI:45764"/>
        <dbReference type="ChEBI" id="CHEBI:50058"/>
        <dbReference type="EC" id="1.8.4.12"/>
    </reaction>
</comment>
<keyword evidence="7" id="KW-0732">Signal</keyword>
<comment type="caution">
    <text evidence="9">The sequence shown here is derived from an EMBL/GenBank/DDBJ whole genome shotgun (WGS) entry which is preliminary data.</text>
</comment>
<evidence type="ECO:0000313" key="9">
    <source>
        <dbReference type="EMBL" id="ELR73742.1"/>
    </source>
</evidence>
<dbReference type="GO" id="GO:0005737">
    <property type="term" value="C:cytoplasm"/>
    <property type="evidence" value="ECO:0007669"/>
    <property type="project" value="TreeGrafter"/>
</dbReference>
<dbReference type="InterPro" id="IPR028427">
    <property type="entry name" value="Met_Sox_Rdtase_MsrB"/>
</dbReference>
<dbReference type="Gene3D" id="2.170.150.20">
    <property type="entry name" value="Peptide methionine sulfoxide reductase"/>
    <property type="match status" value="1"/>
</dbReference>
<feature type="active site" description="Nucleophile" evidence="6">
    <location>
        <position position="159"/>
    </location>
</feature>
<dbReference type="STRING" id="1237149.C900_01352"/>
<comment type="cofactor">
    <cofactor evidence="6">
        <name>Zn(2+)</name>
        <dbReference type="ChEBI" id="CHEBI:29105"/>
    </cofactor>
    <text evidence="6">Binds 1 zinc ion per subunit. The zinc ion is important for the structural integrity of the protein.</text>
</comment>
<dbReference type="NCBIfam" id="TIGR00357">
    <property type="entry name" value="peptide-methionine (R)-S-oxide reductase MsrB"/>
    <property type="match status" value="1"/>
</dbReference>
<gene>
    <name evidence="6" type="primary">msrB</name>
    <name evidence="9" type="ORF">C900_01352</name>
</gene>
<dbReference type="HAMAP" id="MF_01400">
    <property type="entry name" value="MsrB"/>
    <property type="match status" value="1"/>
</dbReference>
<dbReference type="PANTHER" id="PTHR10173">
    <property type="entry name" value="METHIONINE SULFOXIDE REDUCTASE"/>
    <property type="match status" value="1"/>
</dbReference>
<reference evidence="9 10" key="1">
    <citation type="submission" date="2012-12" db="EMBL/GenBank/DDBJ databases">
        <title>Genome assembly of Fulvivirga imtechensis AK7.</title>
        <authorList>
            <person name="Nupur N."/>
            <person name="Khatri I."/>
            <person name="Kumar R."/>
            <person name="Subramanian S."/>
            <person name="Pinnaka A."/>
        </authorList>
    </citation>
    <scope>NUCLEOTIDE SEQUENCE [LARGE SCALE GENOMIC DNA]</scope>
    <source>
        <strain evidence="9 10">AK7</strain>
    </source>
</reference>
<evidence type="ECO:0000256" key="6">
    <source>
        <dbReference type="HAMAP-Rule" id="MF_01400"/>
    </source>
</evidence>
<feature type="chain" id="PRO_5003994401" description="Peptide methionine sulfoxide reductase MsrB" evidence="7">
    <location>
        <begin position="19"/>
        <end position="170"/>
    </location>
</feature>
<feature type="signal peptide" evidence="7">
    <location>
        <begin position="1"/>
        <end position="18"/>
    </location>
</feature>
<dbReference type="PANTHER" id="PTHR10173:SF52">
    <property type="entry name" value="METHIONINE-R-SULFOXIDE REDUCTASE B1"/>
    <property type="match status" value="1"/>
</dbReference>
<dbReference type="InterPro" id="IPR011057">
    <property type="entry name" value="Mss4-like_sf"/>
</dbReference>
<feature type="domain" description="MsrB" evidence="8">
    <location>
        <begin position="48"/>
        <end position="170"/>
    </location>
</feature>
<evidence type="ECO:0000313" key="10">
    <source>
        <dbReference type="Proteomes" id="UP000011135"/>
    </source>
</evidence>
<evidence type="ECO:0000256" key="7">
    <source>
        <dbReference type="SAM" id="SignalP"/>
    </source>
</evidence>
<evidence type="ECO:0000256" key="1">
    <source>
        <dbReference type="ARBA" id="ARBA00007174"/>
    </source>
</evidence>
<dbReference type="InterPro" id="IPR002579">
    <property type="entry name" value="Met_Sox_Rdtase_MsrB_dom"/>
</dbReference>
<organism evidence="9 10">
    <name type="scientific">Fulvivirga imtechensis AK7</name>
    <dbReference type="NCBI Taxonomy" id="1237149"/>
    <lineage>
        <taxon>Bacteria</taxon>
        <taxon>Pseudomonadati</taxon>
        <taxon>Bacteroidota</taxon>
        <taxon>Cytophagia</taxon>
        <taxon>Cytophagales</taxon>
        <taxon>Fulvivirgaceae</taxon>
        <taxon>Fulvivirga</taxon>
    </lineage>
</organism>
<accession>L8K2S6</accession>
<dbReference type="eggNOG" id="COG0229">
    <property type="taxonomic scope" value="Bacteria"/>
</dbReference>
<feature type="binding site" evidence="6">
    <location>
        <position position="139"/>
    </location>
    <ligand>
        <name>Zn(2+)</name>
        <dbReference type="ChEBI" id="CHEBI:29105"/>
    </ligand>
</feature>
<dbReference type="GO" id="GO:0033743">
    <property type="term" value="F:peptide-methionine (R)-S-oxide reductase activity"/>
    <property type="evidence" value="ECO:0007669"/>
    <property type="project" value="UniProtKB-UniRule"/>
</dbReference>
<dbReference type="PROSITE" id="PS51790">
    <property type="entry name" value="MSRB"/>
    <property type="match status" value="1"/>
</dbReference>
<dbReference type="EMBL" id="AMZN01000002">
    <property type="protein sequence ID" value="ELR73742.1"/>
    <property type="molecule type" value="Genomic_DNA"/>
</dbReference>
<keyword evidence="4 6" id="KW-0560">Oxidoreductase</keyword>
<protein>
    <recommendedName>
        <fullName evidence="6">Peptide methionine sulfoxide reductase MsrB</fullName>
        <ecNumber evidence="6">1.8.4.12</ecNumber>
    </recommendedName>
    <alternativeName>
        <fullName evidence="6">Peptide-methionine (R)-S-oxide reductase</fullName>
    </alternativeName>
</protein>
<sequence>MVIVMKFFNFTSFTLALAFILGMTSCINGQEISKKEHKNMKGKIVKSESEWKEELTPEEYHILREKGTERAFTGKYWDNHDEGVYYCAACHQKLFLSKTKFESGSGWPSFYEPIDDDNVEVKKDTSYGMVREEVVCSKCGGHLGHVFPDGPEPTGLRYCINSASLNFEKK</sequence>
<keyword evidence="10" id="KW-1185">Reference proteome</keyword>
<dbReference type="PROSITE" id="PS51257">
    <property type="entry name" value="PROKAR_LIPOPROTEIN"/>
    <property type="match status" value="1"/>
</dbReference>
<dbReference type="Pfam" id="PF01641">
    <property type="entry name" value="SelR"/>
    <property type="match status" value="1"/>
</dbReference>
<feature type="binding site" evidence="6">
    <location>
        <position position="136"/>
    </location>
    <ligand>
        <name>Zn(2+)</name>
        <dbReference type="ChEBI" id="CHEBI:29105"/>
    </ligand>
</feature>
<evidence type="ECO:0000256" key="5">
    <source>
        <dbReference type="ARBA" id="ARBA00048488"/>
    </source>
</evidence>
<dbReference type="GO" id="GO:0008270">
    <property type="term" value="F:zinc ion binding"/>
    <property type="evidence" value="ECO:0007669"/>
    <property type="project" value="UniProtKB-UniRule"/>
</dbReference>
<keyword evidence="2 6" id="KW-0479">Metal-binding</keyword>
<evidence type="ECO:0000256" key="4">
    <source>
        <dbReference type="ARBA" id="ARBA00023002"/>
    </source>
</evidence>
<dbReference type="Proteomes" id="UP000011135">
    <property type="component" value="Unassembled WGS sequence"/>
</dbReference>
<comment type="similarity">
    <text evidence="1 6">Belongs to the MsrB Met sulfoxide reductase family.</text>
</comment>
<dbReference type="EC" id="1.8.4.12" evidence="6"/>
<evidence type="ECO:0000259" key="8">
    <source>
        <dbReference type="PROSITE" id="PS51790"/>
    </source>
</evidence>